<keyword evidence="2" id="KW-1185">Reference proteome</keyword>
<comment type="caution">
    <text evidence="1">The sequence shown here is derived from an EMBL/GenBank/DDBJ whole genome shotgun (WGS) entry which is preliminary data.</text>
</comment>
<organism evidence="1 2">
    <name type="scientific">Hygrophoropsis aurantiaca</name>
    <dbReference type="NCBI Taxonomy" id="72124"/>
    <lineage>
        <taxon>Eukaryota</taxon>
        <taxon>Fungi</taxon>
        <taxon>Dikarya</taxon>
        <taxon>Basidiomycota</taxon>
        <taxon>Agaricomycotina</taxon>
        <taxon>Agaricomycetes</taxon>
        <taxon>Agaricomycetidae</taxon>
        <taxon>Boletales</taxon>
        <taxon>Coniophorineae</taxon>
        <taxon>Hygrophoropsidaceae</taxon>
        <taxon>Hygrophoropsis</taxon>
    </lineage>
</organism>
<accession>A0ACB7ZR73</accession>
<sequence length="52" mass="6124">QAKHIKAVKKPYRRTSKWKALGQMLLINQRQDKLERFRVVMEAKGMLEGSLI</sequence>
<proteinExistence type="predicted"/>
<dbReference type="EMBL" id="MU269091">
    <property type="protein sequence ID" value="KAH7903258.1"/>
    <property type="molecule type" value="Genomic_DNA"/>
</dbReference>
<evidence type="ECO:0000313" key="1">
    <source>
        <dbReference type="EMBL" id="KAH7903258.1"/>
    </source>
</evidence>
<name>A0ACB7ZR73_9AGAM</name>
<evidence type="ECO:0000313" key="2">
    <source>
        <dbReference type="Proteomes" id="UP000790377"/>
    </source>
</evidence>
<gene>
    <name evidence="1" type="ORF">BJ138DRAFT_980821</name>
</gene>
<protein>
    <submittedName>
        <fullName evidence="1">Uncharacterized protein</fullName>
    </submittedName>
</protein>
<feature type="non-terminal residue" evidence="1">
    <location>
        <position position="1"/>
    </location>
</feature>
<feature type="non-terminal residue" evidence="1">
    <location>
        <position position="52"/>
    </location>
</feature>
<dbReference type="Proteomes" id="UP000790377">
    <property type="component" value="Unassembled WGS sequence"/>
</dbReference>
<reference evidence="1" key="1">
    <citation type="journal article" date="2021" name="New Phytol.">
        <title>Evolutionary innovations through gain and loss of genes in the ectomycorrhizal Boletales.</title>
        <authorList>
            <person name="Wu G."/>
            <person name="Miyauchi S."/>
            <person name="Morin E."/>
            <person name="Kuo A."/>
            <person name="Drula E."/>
            <person name="Varga T."/>
            <person name="Kohler A."/>
            <person name="Feng B."/>
            <person name="Cao Y."/>
            <person name="Lipzen A."/>
            <person name="Daum C."/>
            <person name="Hundley H."/>
            <person name="Pangilinan J."/>
            <person name="Johnson J."/>
            <person name="Barry K."/>
            <person name="LaButti K."/>
            <person name="Ng V."/>
            <person name="Ahrendt S."/>
            <person name="Min B."/>
            <person name="Choi I.G."/>
            <person name="Park H."/>
            <person name="Plett J.M."/>
            <person name="Magnuson J."/>
            <person name="Spatafora J.W."/>
            <person name="Nagy L.G."/>
            <person name="Henrissat B."/>
            <person name="Grigoriev I.V."/>
            <person name="Yang Z.L."/>
            <person name="Xu J."/>
            <person name="Martin F.M."/>
        </authorList>
    </citation>
    <scope>NUCLEOTIDE SEQUENCE</scope>
    <source>
        <strain evidence="1">ATCC 28755</strain>
    </source>
</reference>